<feature type="transmembrane region" description="Helical" evidence="1">
    <location>
        <begin position="12"/>
        <end position="35"/>
    </location>
</feature>
<keyword evidence="1" id="KW-1133">Transmembrane helix</keyword>
<feature type="transmembrane region" description="Helical" evidence="1">
    <location>
        <begin position="273"/>
        <end position="292"/>
    </location>
</feature>
<dbReference type="GeneID" id="84691788"/>
<protein>
    <submittedName>
        <fullName evidence="3">DUF418 family protein</fullName>
    </submittedName>
</protein>
<dbReference type="Proteomes" id="UP000809137">
    <property type="component" value="Unassembled WGS sequence"/>
</dbReference>
<dbReference type="Pfam" id="PF04235">
    <property type="entry name" value="DUF418"/>
    <property type="match status" value="1"/>
</dbReference>
<reference evidence="3 4" key="1">
    <citation type="submission" date="2021-01" db="EMBL/GenBank/DDBJ databases">
        <title>Complete genome sequence of Pantoea eucrina OB49, a heavy metal tolerant bacterium with PGPR potential isolated from wheat in Algeria.</title>
        <authorList>
            <person name="Lekired A."/>
            <person name="Ouzari I.H."/>
        </authorList>
    </citation>
    <scope>NUCLEOTIDE SEQUENCE [LARGE SCALE GENOMIC DNA]</scope>
    <source>
        <strain evidence="3 4">OB49</strain>
    </source>
</reference>
<feature type="transmembrane region" description="Helical" evidence="1">
    <location>
        <begin position="55"/>
        <end position="77"/>
    </location>
</feature>
<gene>
    <name evidence="3" type="ORF">JJB79_10480</name>
</gene>
<keyword evidence="4" id="KW-1185">Reference proteome</keyword>
<accession>A0ABS1Z687</accession>
<feature type="transmembrane region" description="Helical" evidence="1">
    <location>
        <begin position="130"/>
        <end position="152"/>
    </location>
</feature>
<evidence type="ECO:0000313" key="3">
    <source>
        <dbReference type="EMBL" id="MBM0747838.1"/>
    </source>
</evidence>
<evidence type="ECO:0000256" key="1">
    <source>
        <dbReference type="SAM" id="Phobius"/>
    </source>
</evidence>
<dbReference type="RefSeq" id="WP_071668026.1">
    <property type="nucleotide sequence ID" value="NZ_CP083448.1"/>
</dbReference>
<dbReference type="EMBL" id="JAFCXS010000006">
    <property type="protein sequence ID" value="MBM0747838.1"/>
    <property type="molecule type" value="Genomic_DNA"/>
</dbReference>
<comment type="caution">
    <text evidence="3">The sequence shown here is derived from an EMBL/GenBank/DDBJ whole genome shotgun (WGS) entry which is preliminary data.</text>
</comment>
<sequence>MQRYQALDFIRGCAVLGILLLNITGFGLPSAAYLNPAWQGSVTPQDAWTWAILDGLAQLKFLTLFALLFGAGLALQIPRGKRWISTRLTLLVLLGFIHGVFFWEGDILLDYGLIGLIIWRLLREVPSERALFQTGVLLYLVGCAVLLIFGAISGNQSSSGWQPGAAVLEYESYWKLVGGWEAVRNRLDLLASGLMALASQYGWQLAGLMLMGAALLRCGWLTGEFSLQHYRRAALLLLTTGWLIAVPGIVAQWQLQWAQRWTSFYLQVPRDLASPFISLGYAALCLGFWPALARNRLCNLIQGVGRMALSNYLLQTLICTTLFYRFDLFLHFNRLQLLALVPVIWVVNLLFSALWLRYFRQGPLEWLWRWLTQRLSATGTAVPPVR</sequence>
<feature type="transmembrane region" description="Helical" evidence="1">
    <location>
        <begin position="336"/>
        <end position="359"/>
    </location>
</feature>
<keyword evidence="1" id="KW-0812">Transmembrane</keyword>
<feature type="transmembrane region" description="Helical" evidence="1">
    <location>
        <begin position="201"/>
        <end position="221"/>
    </location>
</feature>
<evidence type="ECO:0000313" key="4">
    <source>
        <dbReference type="Proteomes" id="UP000809137"/>
    </source>
</evidence>
<organism evidence="3 4">
    <name type="scientific">Pantoea eucrina</name>
    <dbReference type="NCBI Taxonomy" id="472693"/>
    <lineage>
        <taxon>Bacteria</taxon>
        <taxon>Pseudomonadati</taxon>
        <taxon>Pseudomonadota</taxon>
        <taxon>Gammaproteobacteria</taxon>
        <taxon>Enterobacterales</taxon>
        <taxon>Erwiniaceae</taxon>
        <taxon>Pantoea</taxon>
    </lineage>
</organism>
<dbReference type="InterPro" id="IPR052529">
    <property type="entry name" value="Bact_Transport_Assoc"/>
</dbReference>
<proteinExistence type="predicted"/>
<evidence type="ECO:0000259" key="2">
    <source>
        <dbReference type="Pfam" id="PF04235"/>
    </source>
</evidence>
<feature type="transmembrane region" description="Helical" evidence="1">
    <location>
        <begin position="84"/>
        <end position="101"/>
    </location>
</feature>
<feature type="transmembrane region" description="Helical" evidence="1">
    <location>
        <begin position="233"/>
        <end position="253"/>
    </location>
</feature>
<feature type="domain" description="DUF418" evidence="2">
    <location>
        <begin position="215"/>
        <end position="373"/>
    </location>
</feature>
<dbReference type="NCBIfam" id="NF008093">
    <property type="entry name" value="PRK10835.1"/>
    <property type="match status" value="1"/>
</dbReference>
<dbReference type="InterPro" id="IPR007349">
    <property type="entry name" value="DUF418"/>
</dbReference>
<dbReference type="PANTHER" id="PTHR30590">
    <property type="entry name" value="INNER MEMBRANE PROTEIN"/>
    <property type="match status" value="1"/>
</dbReference>
<name>A0ABS1Z687_9GAMM</name>
<feature type="transmembrane region" description="Helical" evidence="1">
    <location>
        <begin position="304"/>
        <end position="324"/>
    </location>
</feature>
<keyword evidence="1" id="KW-0472">Membrane</keyword>
<dbReference type="PANTHER" id="PTHR30590:SF2">
    <property type="entry name" value="INNER MEMBRANE PROTEIN"/>
    <property type="match status" value="1"/>
</dbReference>
<feature type="transmembrane region" description="Helical" evidence="1">
    <location>
        <begin position="107"/>
        <end position="123"/>
    </location>
</feature>